<dbReference type="EMBL" id="NMUL01000007">
    <property type="protein sequence ID" value="OXM69542.1"/>
    <property type="molecule type" value="Genomic_DNA"/>
</dbReference>
<keyword evidence="3" id="KW-1185">Reference proteome</keyword>
<dbReference type="InterPro" id="IPR052514">
    <property type="entry name" value="SAM-dependent_MTase"/>
</dbReference>
<reference evidence="3" key="1">
    <citation type="submission" date="2017-07" db="EMBL/GenBank/DDBJ databases">
        <title>Comparative genome mining reveals phylogenetic distribution patterns of secondary metabolites in Amycolatopsis.</title>
        <authorList>
            <person name="Adamek M."/>
            <person name="Alanjary M."/>
            <person name="Sales-Ortells H."/>
            <person name="Goodfellow M."/>
            <person name="Bull A.T."/>
            <person name="Kalinowski J."/>
            <person name="Ziemert N."/>
        </authorList>
    </citation>
    <scope>NUCLEOTIDE SEQUENCE [LARGE SCALE GENOMIC DNA]</scope>
    <source>
        <strain evidence="3">H5</strain>
    </source>
</reference>
<dbReference type="RefSeq" id="WP_093946867.1">
    <property type="nucleotide sequence ID" value="NZ_NMUL01000007.1"/>
</dbReference>
<organism evidence="2 3">
    <name type="scientific">Amycolatopsis vastitatis</name>
    <dbReference type="NCBI Taxonomy" id="1905142"/>
    <lineage>
        <taxon>Bacteria</taxon>
        <taxon>Bacillati</taxon>
        <taxon>Actinomycetota</taxon>
        <taxon>Actinomycetes</taxon>
        <taxon>Pseudonocardiales</taxon>
        <taxon>Pseudonocardiaceae</taxon>
        <taxon>Amycolatopsis</taxon>
    </lineage>
</organism>
<evidence type="ECO:0000313" key="3">
    <source>
        <dbReference type="Proteomes" id="UP000215199"/>
    </source>
</evidence>
<dbReference type="SUPFAM" id="SSF53335">
    <property type="entry name" value="S-adenosyl-L-methionine-dependent methyltransferases"/>
    <property type="match status" value="1"/>
</dbReference>
<sequence length="276" mass="30339">MGIERSLRNFLVRTPLAENRLVGGAYATLNRIRFRRSWDRPVEFRGGRFVIGRDLTLYPFVRSGGFEERELDWLLPRIEPTDVVWDVGANVGIYTVLLAKRARRVVAFEPIPATMARLRANIGLNGIGNVEPVEAALADEAGRRSMAVLASGAGGSHLVRDGGGSLEVAVTTGDRYAAEHGAPDVVKVDIESFEPEFVRGALAVLRDRRPLLTLEVNRTSMATAAERERWQVMANDLFDLYGEAVWFGPSGPPATVRGLTPDDVPLRPCTLAFGRN</sequence>
<dbReference type="InterPro" id="IPR006342">
    <property type="entry name" value="FkbM_mtfrase"/>
</dbReference>
<accession>A0A229TE61</accession>
<dbReference type="Proteomes" id="UP000215199">
    <property type="component" value="Unassembled WGS sequence"/>
</dbReference>
<evidence type="ECO:0000313" key="2">
    <source>
        <dbReference type="EMBL" id="OXM69542.1"/>
    </source>
</evidence>
<evidence type="ECO:0000259" key="1">
    <source>
        <dbReference type="Pfam" id="PF05050"/>
    </source>
</evidence>
<dbReference type="PANTHER" id="PTHR34203:SF15">
    <property type="entry name" value="SLL1173 PROTEIN"/>
    <property type="match status" value="1"/>
</dbReference>
<dbReference type="AlphaFoldDB" id="A0A229TE61"/>
<dbReference type="PANTHER" id="PTHR34203">
    <property type="entry name" value="METHYLTRANSFERASE, FKBM FAMILY PROTEIN"/>
    <property type="match status" value="1"/>
</dbReference>
<dbReference type="Pfam" id="PF05050">
    <property type="entry name" value="Methyltransf_21"/>
    <property type="match status" value="1"/>
</dbReference>
<name>A0A229TE61_9PSEU</name>
<dbReference type="InterPro" id="IPR029063">
    <property type="entry name" value="SAM-dependent_MTases_sf"/>
</dbReference>
<dbReference type="OrthoDB" id="7542440at2"/>
<comment type="caution">
    <text evidence="2">The sequence shown here is derived from an EMBL/GenBank/DDBJ whole genome shotgun (WGS) entry which is preliminary data.</text>
</comment>
<feature type="domain" description="Methyltransferase FkbM" evidence="1">
    <location>
        <begin position="86"/>
        <end position="219"/>
    </location>
</feature>
<dbReference type="NCBIfam" id="TIGR01444">
    <property type="entry name" value="fkbM_fam"/>
    <property type="match status" value="1"/>
</dbReference>
<protein>
    <recommendedName>
        <fullName evidence="1">Methyltransferase FkbM domain-containing protein</fullName>
    </recommendedName>
</protein>
<dbReference type="Gene3D" id="3.40.50.150">
    <property type="entry name" value="Vaccinia Virus protein VP39"/>
    <property type="match status" value="1"/>
</dbReference>
<gene>
    <name evidence="2" type="ORF">CF165_08475</name>
</gene>
<proteinExistence type="predicted"/>